<dbReference type="EMBL" id="CP002159">
    <property type="protein sequence ID" value="ADL55472.1"/>
    <property type="molecule type" value="Genomic_DNA"/>
</dbReference>
<dbReference type="OrthoDB" id="5782056at2"/>
<dbReference type="STRING" id="395494.Galf_1452"/>
<dbReference type="GO" id="GO:0003677">
    <property type="term" value="F:DNA binding"/>
    <property type="evidence" value="ECO:0007669"/>
    <property type="project" value="InterPro"/>
</dbReference>
<dbReference type="InterPro" id="IPR007560">
    <property type="entry name" value="Restrct_endonuc_IV_Mrr"/>
</dbReference>
<keyword evidence="1" id="KW-0812">Transmembrane</keyword>
<evidence type="ECO:0000313" key="4">
    <source>
        <dbReference type="EMBL" id="ADL55472.1"/>
    </source>
</evidence>
<dbReference type="PANTHER" id="PTHR30015">
    <property type="entry name" value="MRR RESTRICTION SYSTEM PROTEIN"/>
    <property type="match status" value="1"/>
</dbReference>
<dbReference type="eggNOG" id="COG0551">
    <property type="taxonomic scope" value="Bacteria"/>
</dbReference>
<dbReference type="Pfam" id="PF01396">
    <property type="entry name" value="Zn_ribbon_Top1"/>
    <property type="match status" value="1"/>
</dbReference>
<keyword evidence="4" id="KW-0255">Endonuclease</keyword>
<dbReference type="HOGENOM" id="CLU_050636_1_0_4"/>
<sequence length="326" mass="35892">MAKRPGSGRKESLITTAIRAEWQFSAVLSVLFFVVTFIFLPAFSDNNMIIRLLLPTVKPFLFLIGAAFALIAAVNYFRKSAFGSATSFRSGSSVARDTPVAPGGNAAPIREHQVVYGWSKDNAQWGNLGVYSHKSSPQRPSSWSIELLRAIEWKLFEEICAAYYREKRIRAELTKLGADGGIDIKLFQDESGLATSLVQCKAWNSQLVGVKPIREFLGVMSHEKISKGFFMASGGFSSDAIEIARANGITLIDGKLFLSMILRLPAEAQQRLLNIATAGEYTTPSCSSCGIKMVRRTGKRGDFWGCANFPKCRQMLNVTLAQRQGI</sequence>
<feature type="domain" description="DNA topoisomerase type IA zn finger" evidence="2">
    <location>
        <begin position="285"/>
        <end position="316"/>
    </location>
</feature>
<dbReference type="InterPro" id="IPR013498">
    <property type="entry name" value="Topo_IA_Znf"/>
</dbReference>
<protein>
    <submittedName>
        <fullName evidence="4">Restriction endonuclease</fullName>
    </submittedName>
</protein>
<organism evidence="4 5">
    <name type="scientific">Gallionella capsiferriformans (strain ES-2)</name>
    <name type="common">Gallionella ferruginea capsiferriformans (strain ES-2)</name>
    <dbReference type="NCBI Taxonomy" id="395494"/>
    <lineage>
        <taxon>Bacteria</taxon>
        <taxon>Pseudomonadati</taxon>
        <taxon>Pseudomonadota</taxon>
        <taxon>Betaproteobacteria</taxon>
        <taxon>Nitrosomonadales</taxon>
        <taxon>Gallionellaceae</taxon>
        <taxon>Gallionella</taxon>
    </lineage>
</organism>
<keyword evidence="5" id="KW-1185">Reference proteome</keyword>
<dbReference type="Gene3D" id="3.30.65.10">
    <property type="entry name" value="Bacterial Topoisomerase I, domain 1"/>
    <property type="match status" value="1"/>
</dbReference>
<dbReference type="SUPFAM" id="SSF57783">
    <property type="entry name" value="Zinc beta-ribbon"/>
    <property type="match status" value="1"/>
</dbReference>
<keyword evidence="4" id="KW-0378">Hydrolase</keyword>
<dbReference type="AlphaFoldDB" id="D9SG25"/>
<keyword evidence="1" id="KW-1133">Transmembrane helix</keyword>
<feature type="domain" description="Restriction endonuclease type IV Mrr" evidence="3">
    <location>
        <begin position="148"/>
        <end position="261"/>
    </location>
</feature>
<evidence type="ECO:0000313" key="5">
    <source>
        <dbReference type="Proteomes" id="UP000001235"/>
    </source>
</evidence>
<dbReference type="GO" id="GO:0015666">
    <property type="term" value="F:restriction endodeoxyribonuclease activity"/>
    <property type="evidence" value="ECO:0007669"/>
    <property type="project" value="TreeGrafter"/>
</dbReference>
<dbReference type="RefSeq" id="WP_013293411.1">
    <property type="nucleotide sequence ID" value="NC_014394.1"/>
</dbReference>
<dbReference type="InterPro" id="IPR052906">
    <property type="entry name" value="Type_IV_Methyl-Rstrct_Enzyme"/>
</dbReference>
<dbReference type="InterPro" id="IPR011856">
    <property type="entry name" value="tRNA_endonuc-like_dom_sf"/>
</dbReference>
<dbReference type="SUPFAM" id="SSF52980">
    <property type="entry name" value="Restriction endonuclease-like"/>
    <property type="match status" value="1"/>
</dbReference>
<accession>D9SG25</accession>
<feature type="transmembrane region" description="Helical" evidence="1">
    <location>
        <begin position="60"/>
        <end position="77"/>
    </location>
</feature>
<feature type="transmembrane region" description="Helical" evidence="1">
    <location>
        <begin position="21"/>
        <end position="40"/>
    </location>
</feature>
<dbReference type="GO" id="GO:0005694">
    <property type="term" value="C:chromosome"/>
    <property type="evidence" value="ECO:0007669"/>
    <property type="project" value="InterPro"/>
</dbReference>
<gene>
    <name evidence="4" type="ordered locus">Galf_1452</name>
</gene>
<dbReference type="Gene3D" id="3.40.1350.10">
    <property type="match status" value="1"/>
</dbReference>
<keyword evidence="4" id="KW-0540">Nuclease</keyword>
<reference evidence="4 5" key="1">
    <citation type="submission" date="2010-08" db="EMBL/GenBank/DDBJ databases">
        <title>Complete sequence of Gallionella capsiferriformans ES-2.</title>
        <authorList>
            <consortium name="US DOE Joint Genome Institute"/>
            <person name="Lucas S."/>
            <person name="Copeland A."/>
            <person name="Lapidus A."/>
            <person name="Cheng J.-F."/>
            <person name="Bruce D."/>
            <person name="Goodwin L."/>
            <person name="Pitluck S."/>
            <person name="Chertkov O."/>
            <person name="Davenport K.W."/>
            <person name="Detter J.C."/>
            <person name="Han C."/>
            <person name="Tapia R."/>
            <person name="Land M."/>
            <person name="Hauser L."/>
            <person name="Chang Y.-J."/>
            <person name="Jeffries C."/>
            <person name="Kyrpides N."/>
            <person name="Ivanova N."/>
            <person name="Mikhailova N."/>
            <person name="Shelobolina E.S."/>
            <person name="Picardal F."/>
            <person name="Roden E."/>
            <person name="Emerson D."/>
            <person name="Woyke T."/>
        </authorList>
    </citation>
    <scope>NUCLEOTIDE SEQUENCE [LARGE SCALE GENOMIC DNA]</scope>
    <source>
        <strain evidence="4 5">ES-2</strain>
    </source>
</reference>
<name>D9SG25_GALCS</name>
<dbReference type="GO" id="GO:0009307">
    <property type="term" value="P:DNA restriction-modification system"/>
    <property type="evidence" value="ECO:0007669"/>
    <property type="project" value="InterPro"/>
</dbReference>
<dbReference type="REBASE" id="27377">
    <property type="entry name" value="GcaESMrrP"/>
</dbReference>
<proteinExistence type="predicted"/>
<dbReference type="InterPro" id="IPR011335">
    <property type="entry name" value="Restrct_endonuc-II-like"/>
</dbReference>
<keyword evidence="1" id="KW-0472">Membrane</keyword>
<dbReference type="GO" id="GO:0006265">
    <property type="term" value="P:DNA topological change"/>
    <property type="evidence" value="ECO:0007669"/>
    <property type="project" value="InterPro"/>
</dbReference>
<dbReference type="Pfam" id="PF04471">
    <property type="entry name" value="Mrr_cat"/>
    <property type="match status" value="1"/>
</dbReference>
<evidence type="ECO:0000259" key="3">
    <source>
        <dbReference type="Pfam" id="PF04471"/>
    </source>
</evidence>
<dbReference type="KEGG" id="gca:Galf_1452"/>
<dbReference type="GO" id="GO:0003916">
    <property type="term" value="F:DNA topoisomerase activity"/>
    <property type="evidence" value="ECO:0007669"/>
    <property type="project" value="InterPro"/>
</dbReference>
<dbReference type="Proteomes" id="UP000001235">
    <property type="component" value="Chromosome"/>
</dbReference>
<dbReference type="eggNOG" id="COG1715">
    <property type="taxonomic scope" value="Bacteria"/>
</dbReference>
<dbReference type="PANTHER" id="PTHR30015:SF7">
    <property type="entry name" value="TYPE IV METHYL-DIRECTED RESTRICTION ENZYME ECOKMRR"/>
    <property type="match status" value="1"/>
</dbReference>
<evidence type="ECO:0000256" key="1">
    <source>
        <dbReference type="SAM" id="Phobius"/>
    </source>
</evidence>
<evidence type="ECO:0000259" key="2">
    <source>
        <dbReference type="Pfam" id="PF01396"/>
    </source>
</evidence>